<proteinExistence type="predicted"/>
<feature type="region of interest" description="Disordered" evidence="1">
    <location>
        <begin position="423"/>
        <end position="620"/>
    </location>
</feature>
<feature type="region of interest" description="Disordered" evidence="1">
    <location>
        <begin position="1"/>
        <end position="92"/>
    </location>
</feature>
<feature type="compositionally biased region" description="Basic and acidic residues" evidence="1">
    <location>
        <begin position="347"/>
        <end position="356"/>
    </location>
</feature>
<feature type="compositionally biased region" description="Basic and acidic residues" evidence="1">
    <location>
        <begin position="251"/>
        <end position="262"/>
    </location>
</feature>
<accession>A0A3N4KWI7</accession>
<feature type="compositionally biased region" description="Pro residues" evidence="1">
    <location>
        <begin position="597"/>
        <end position="606"/>
    </location>
</feature>
<dbReference type="EMBL" id="ML119116">
    <property type="protein sequence ID" value="RPB14910.1"/>
    <property type="molecule type" value="Genomic_DNA"/>
</dbReference>
<feature type="region of interest" description="Disordered" evidence="1">
    <location>
        <begin position="248"/>
        <end position="272"/>
    </location>
</feature>
<reference evidence="2 3" key="1">
    <citation type="journal article" date="2018" name="Nat. Ecol. Evol.">
        <title>Pezizomycetes genomes reveal the molecular basis of ectomycorrhizal truffle lifestyle.</title>
        <authorList>
            <person name="Murat C."/>
            <person name="Payen T."/>
            <person name="Noel B."/>
            <person name="Kuo A."/>
            <person name="Morin E."/>
            <person name="Chen J."/>
            <person name="Kohler A."/>
            <person name="Krizsan K."/>
            <person name="Balestrini R."/>
            <person name="Da Silva C."/>
            <person name="Montanini B."/>
            <person name="Hainaut M."/>
            <person name="Levati E."/>
            <person name="Barry K.W."/>
            <person name="Belfiori B."/>
            <person name="Cichocki N."/>
            <person name="Clum A."/>
            <person name="Dockter R.B."/>
            <person name="Fauchery L."/>
            <person name="Guy J."/>
            <person name="Iotti M."/>
            <person name="Le Tacon F."/>
            <person name="Lindquist E.A."/>
            <person name="Lipzen A."/>
            <person name="Malagnac F."/>
            <person name="Mello A."/>
            <person name="Molinier V."/>
            <person name="Miyauchi S."/>
            <person name="Poulain J."/>
            <person name="Riccioni C."/>
            <person name="Rubini A."/>
            <person name="Sitrit Y."/>
            <person name="Splivallo R."/>
            <person name="Traeger S."/>
            <person name="Wang M."/>
            <person name="Zifcakova L."/>
            <person name="Wipf D."/>
            <person name="Zambonelli A."/>
            <person name="Paolocci F."/>
            <person name="Nowrousian M."/>
            <person name="Ottonello S."/>
            <person name="Baldrian P."/>
            <person name="Spatafora J.W."/>
            <person name="Henrissat B."/>
            <person name="Nagy L.G."/>
            <person name="Aury J.M."/>
            <person name="Wincker P."/>
            <person name="Grigoriev I.V."/>
            <person name="Bonfante P."/>
            <person name="Martin F.M."/>
        </authorList>
    </citation>
    <scope>NUCLEOTIDE SEQUENCE [LARGE SCALE GENOMIC DNA]</scope>
    <source>
        <strain evidence="2 3">CCBAS932</strain>
    </source>
</reference>
<feature type="compositionally biased region" description="Acidic residues" evidence="1">
    <location>
        <begin position="390"/>
        <end position="404"/>
    </location>
</feature>
<feature type="region of interest" description="Disordered" evidence="1">
    <location>
        <begin position="390"/>
        <end position="409"/>
    </location>
</feature>
<feature type="compositionally biased region" description="Low complexity" evidence="1">
    <location>
        <begin position="170"/>
        <end position="191"/>
    </location>
</feature>
<dbReference type="Proteomes" id="UP000277580">
    <property type="component" value="Unassembled WGS sequence"/>
</dbReference>
<gene>
    <name evidence="2" type="ORF">P167DRAFT_563595</name>
</gene>
<organism evidence="2 3">
    <name type="scientific">Morchella conica CCBAS932</name>
    <dbReference type="NCBI Taxonomy" id="1392247"/>
    <lineage>
        <taxon>Eukaryota</taxon>
        <taxon>Fungi</taxon>
        <taxon>Dikarya</taxon>
        <taxon>Ascomycota</taxon>
        <taxon>Pezizomycotina</taxon>
        <taxon>Pezizomycetes</taxon>
        <taxon>Pezizales</taxon>
        <taxon>Morchellaceae</taxon>
        <taxon>Morchella</taxon>
    </lineage>
</organism>
<evidence type="ECO:0000313" key="3">
    <source>
        <dbReference type="Proteomes" id="UP000277580"/>
    </source>
</evidence>
<feature type="compositionally biased region" description="Basic residues" evidence="1">
    <location>
        <begin position="29"/>
        <end position="38"/>
    </location>
</feature>
<protein>
    <submittedName>
        <fullName evidence="2">Uncharacterized protein</fullName>
    </submittedName>
</protein>
<dbReference type="OrthoDB" id="5358978at2759"/>
<feature type="region of interest" description="Disordered" evidence="1">
    <location>
        <begin position="698"/>
        <end position="734"/>
    </location>
</feature>
<evidence type="ECO:0000313" key="2">
    <source>
        <dbReference type="EMBL" id="RPB14910.1"/>
    </source>
</evidence>
<feature type="compositionally biased region" description="Polar residues" evidence="1">
    <location>
        <begin position="51"/>
        <end position="66"/>
    </location>
</feature>
<feature type="compositionally biased region" description="Polar residues" evidence="1">
    <location>
        <begin position="702"/>
        <end position="719"/>
    </location>
</feature>
<dbReference type="InParanoid" id="A0A3N4KWI7"/>
<evidence type="ECO:0000256" key="1">
    <source>
        <dbReference type="SAM" id="MobiDB-lite"/>
    </source>
</evidence>
<feature type="region of interest" description="Disordered" evidence="1">
    <location>
        <begin position="115"/>
        <end position="147"/>
    </location>
</feature>
<feature type="compositionally biased region" description="Low complexity" evidence="1">
    <location>
        <begin position="1"/>
        <end position="21"/>
    </location>
</feature>
<dbReference type="AlphaFoldDB" id="A0A3N4KWI7"/>
<feature type="compositionally biased region" description="Polar residues" evidence="1">
    <location>
        <begin position="575"/>
        <end position="590"/>
    </location>
</feature>
<keyword evidence="3" id="KW-1185">Reference proteome</keyword>
<feature type="compositionally biased region" description="Basic and acidic residues" evidence="1">
    <location>
        <begin position="425"/>
        <end position="472"/>
    </location>
</feature>
<name>A0A3N4KWI7_9PEZI</name>
<feature type="compositionally biased region" description="Acidic residues" evidence="1">
    <location>
        <begin position="474"/>
        <end position="483"/>
    </location>
</feature>
<sequence>MSLSAAPRSATTTITTTSADPASPPNITPHRRLSRKRIPSPPRNAAFESSRVPQLSLHTYPSTSSLADLYTSHGRMTPGRRSPVGSRCSSRGGAKIGFDSGDELQMLTAIIPASQANINLPPTPPSGSGGEGDDDEGGVPLSLDFDGVCGTSPRNRRVLRRVKANIHEVSPSQSSSAPMSAASDSTTTLSSPPTPPKEQAIMALHHPRPLSKSPKSAYFQDSLLVAAQMQQAMESGIDAYHRGVGLSGDYHTVDQPDPRFESDERDEEPFEVRRAESIKVTKAESIKVRKVEELEMKRAEEIEAGTGKVEEPETGRIYVQLEPNMSEQLDDRDNAPVQVSTTPDSIEPSKIEKEEPSQQPSSHSRSLEPGEQLRLAASTPLLEAVVFSESEFDTATEGDEDDDYAYGGSDAGTIVIKLQTTVQEQKLREEEEVRRQEDATKRQEAEEANRRKEEANRLEEMARQEELARQEAENNADESEDEELPQHPIIGKEGRKPTPWPTPRVNSYASSLDIDRRAETGSPLSEDGDLEFHDALSSPLASPIITPREEELALPNLTPQVTPKKKSEFVISFGPTPTRSNPGDPSPSTNSVLPQLPQNPSPPGPPVLNIIPATPMPLMSPSAMQEKQLGHSMPLLERRSTEIPTLITTSPTLPLAAPLVPPRLKKAQRPSLLSQPKRMRESKLHPWWRPRIENAEDEGLSRSFTTQTQASEYSVSNSGVPGKPDGKRGGRVTKKIKGTKFQIEFIGLGTLREKVKVAGEKTSGLGRRMSLRKKA</sequence>
<feature type="region of interest" description="Disordered" evidence="1">
    <location>
        <begin position="166"/>
        <end position="199"/>
    </location>
</feature>
<feature type="region of interest" description="Disordered" evidence="1">
    <location>
        <begin position="302"/>
        <end position="376"/>
    </location>
</feature>